<dbReference type="UniPathway" id="UPA00989"/>
<evidence type="ECO:0000256" key="1">
    <source>
        <dbReference type="ARBA" id="ARBA00000142"/>
    </source>
</evidence>
<comment type="caution">
    <text evidence="7">Lacks conserved residue(s) required for the propagation of feature annotation.</text>
</comment>
<evidence type="ECO:0000256" key="4">
    <source>
        <dbReference type="ARBA" id="ARBA00022679"/>
    </source>
</evidence>
<dbReference type="GO" id="GO:0008176">
    <property type="term" value="F:tRNA (guanine(46)-N7)-methyltransferase activity"/>
    <property type="evidence" value="ECO:0007669"/>
    <property type="project" value="UniProtKB-UniRule"/>
</dbReference>
<dbReference type="HAMAP" id="MF_01057">
    <property type="entry name" value="tRNA_methyltr_TrmB"/>
    <property type="match status" value="1"/>
</dbReference>
<feature type="binding site" evidence="7">
    <location>
        <position position="113"/>
    </location>
    <ligand>
        <name>substrate</name>
    </ligand>
</feature>
<evidence type="ECO:0000256" key="7">
    <source>
        <dbReference type="HAMAP-Rule" id="MF_01057"/>
    </source>
</evidence>
<dbReference type="NCBIfam" id="TIGR00091">
    <property type="entry name" value="tRNA (guanosine(46)-N7)-methyltransferase TrmB"/>
    <property type="match status" value="1"/>
</dbReference>
<sequence>MNLHYLKNYLDVTEFDLPLKFSRIFGRDNAVFLEVGFGSGEFLVQKAVENPEVDFLGVELSMISAEKLLKSLARNSLENVRVLLIDASFALVNIIPPDSISGLYMNFPCPWPKKRHSSRRLNDTAFVQRIAAVLKPDGFFQLFSDSEEFVYEMMLSVNRTKLFDTLTLEENPSSGAETRYEKKWLSMEKKIFRFYCRRNERVVNIEEDVVHVSHLWLKEIDETQLGRLIGEDFSRDEVFVKFLGVYRSLESEAFLIETLSVDRGFSQRFNINLSRREAGWLIQLDSQLRPIRTKAVRLAVKKLSSFIGKDQFEVERQSSRNSQQESGQ</sequence>
<comment type="function">
    <text evidence="2 7">Catalyzes the formation of N(7)-methylguanine at position 46 (m7G46) in tRNA.</text>
</comment>
<dbReference type="InterPro" id="IPR055361">
    <property type="entry name" value="tRNA_methyltr_TrmB_bact"/>
</dbReference>
<feature type="binding site" evidence="7">
    <location>
        <position position="145"/>
    </location>
    <ligand>
        <name>substrate</name>
    </ligand>
</feature>
<dbReference type="Gene3D" id="3.40.50.150">
    <property type="entry name" value="Vaccinia Virus protein VP39"/>
    <property type="match status" value="1"/>
</dbReference>
<feature type="binding site" evidence="7">
    <location>
        <position position="34"/>
    </location>
    <ligand>
        <name>S-adenosyl-L-methionine</name>
        <dbReference type="ChEBI" id="CHEBI:59789"/>
    </ligand>
</feature>
<keyword evidence="5 7" id="KW-0949">S-adenosyl-L-methionine</keyword>
<comment type="catalytic activity">
    <reaction evidence="1 7">
        <text>guanosine(46) in tRNA + S-adenosyl-L-methionine = N(7)-methylguanosine(46) in tRNA + S-adenosyl-L-homocysteine</text>
        <dbReference type="Rhea" id="RHEA:42708"/>
        <dbReference type="Rhea" id="RHEA-COMP:10188"/>
        <dbReference type="Rhea" id="RHEA-COMP:10189"/>
        <dbReference type="ChEBI" id="CHEBI:57856"/>
        <dbReference type="ChEBI" id="CHEBI:59789"/>
        <dbReference type="ChEBI" id="CHEBI:74269"/>
        <dbReference type="ChEBI" id="CHEBI:74480"/>
        <dbReference type="EC" id="2.1.1.33"/>
    </reaction>
</comment>
<dbReference type="GO" id="GO:0043527">
    <property type="term" value="C:tRNA methyltransferase complex"/>
    <property type="evidence" value="ECO:0007669"/>
    <property type="project" value="TreeGrafter"/>
</dbReference>
<keyword evidence="3 7" id="KW-0489">Methyltransferase</keyword>
<evidence type="ECO:0000256" key="6">
    <source>
        <dbReference type="ARBA" id="ARBA00022694"/>
    </source>
</evidence>
<comment type="pathway">
    <text evidence="7">tRNA modification; N(7)-methylguanine-tRNA biosynthesis.</text>
</comment>
<dbReference type="Pfam" id="PF02390">
    <property type="entry name" value="Methyltransf_4"/>
    <property type="match status" value="1"/>
</dbReference>
<proteinExistence type="inferred from homology"/>
<gene>
    <name evidence="7 8" type="primary">trmB</name>
    <name evidence="8" type="ORF">ENN47_02465</name>
</gene>
<protein>
    <recommendedName>
        <fullName evidence="7">tRNA (guanine-N(7)-)-methyltransferase</fullName>
        <ecNumber evidence="7">2.1.1.33</ecNumber>
    </recommendedName>
    <alternativeName>
        <fullName evidence="7">tRNA (guanine(46)-N(7))-methyltransferase</fullName>
    </alternativeName>
    <alternativeName>
        <fullName evidence="7">tRNA(m7G46)-methyltransferase</fullName>
    </alternativeName>
</protein>
<evidence type="ECO:0000256" key="5">
    <source>
        <dbReference type="ARBA" id="ARBA00022691"/>
    </source>
</evidence>
<dbReference type="EC" id="2.1.1.33" evidence="7"/>
<feature type="binding site" evidence="7">
    <location>
        <position position="59"/>
    </location>
    <ligand>
        <name>S-adenosyl-L-methionine</name>
        <dbReference type="ChEBI" id="CHEBI:59789"/>
    </ligand>
</feature>
<keyword evidence="6 7" id="KW-0819">tRNA processing</keyword>
<dbReference type="SUPFAM" id="SSF53335">
    <property type="entry name" value="S-adenosyl-L-methionine-dependent methyltransferases"/>
    <property type="match status" value="1"/>
</dbReference>
<name>A0A7C1CV34_9BACT</name>
<evidence type="ECO:0000313" key="8">
    <source>
        <dbReference type="EMBL" id="HDP77050.1"/>
    </source>
</evidence>
<reference evidence="8" key="1">
    <citation type="journal article" date="2020" name="mSystems">
        <title>Genome- and Community-Level Interaction Insights into Carbon Utilization and Element Cycling Functions of Hydrothermarchaeota in Hydrothermal Sediment.</title>
        <authorList>
            <person name="Zhou Z."/>
            <person name="Liu Y."/>
            <person name="Xu W."/>
            <person name="Pan J."/>
            <person name="Luo Z.H."/>
            <person name="Li M."/>
        </authorList>
    </citation>
    <scope>NUCLEOTIDE SEQUENCE [LARGE SCALE GENOMIC DNA]</scope>
    <source>
        <strain evidence="8">SpSt-1179</strain>
    </source>
</reference>
<dbReference type="CDD" id="cd02440">
    <property type="entry name" value="AdoMet_MTases"/>
    <property type="match status" value="1"/>
</dbReference>
<evidence type="ECO:0000256" key="3">
    <source>
        <dbReference type="ARBA" id="ARBA00022603"/>
    </source>
</evidence>
<dbReference type="Proteomes" id="UP000886198">
    <property type="component" value="Unassembled WGS sequence"/>
</dbReference>
<evidence type="ECO:0000256" key="2">
    <source>
        <dbReference type="ARBA" id="ARBA00003015"/>
    </source>
</evidence>
<dbReference type="PANTHER" id="PTHR23417:SF14">
    <property type="entry name" value="PENTACOTRIPEPTIDE-REPEAT REGION OF PRORP DOMAIN-CONTAINING PROTEIN"/>
    <property type="match status" value="1"/>
</dbReference>
<comment type="caution">
    <text evidence="8">The sequence shown here is derived from an EMBL/GenBank/DDBJ whole genome shotgun (WGS) entry which is preliminary data.</text>
</comment>
<dbReference type="InterPro" id="IPR029063">
    <property type="entry name" value="SAM-dependent_MTases_sf"/>
</dbReference>
<dbReference type="PANTHER" id="PTHR23417">
    <property type="entry name" value="3-DEOXY-D-MANNO-OCTULOSONIC-ACID TRANSFERASE/TRNA GUANINE-N 7 - -METHYLTRANSFERASE"/>
    <property type="match status" value="1"/>
</dbReference>
<dbReference type="EMBL" id="DSBT01000071">
    <property type="protein sequence ID" value="HDP77050.1"/>
    <property type="molecule type" value="Genomic_DNA"/>
</dbReference>
<feature type="binding site" evidence="7">
    <location>
        <position position="86"/>
    </location>
    <ligand>
        <name>S-adenosyl-L-methionine</name>
        <dbReference type="ChEBI" id="CHEBI:59789"/>
    </ligand>
</feature>
<dbReference type="PROSITE" id="PS51625">
    <property type="entry name" value="SAM_MT_TRMB"/>
    <property type="match status" value="1"/>
</dbReference>
<accession>A0A7C1CV34</accession>
<keyword evidence="4 7" id="KW-0808">Transferase</keyword>
<dbReference type="AlphaFoldDB" id="A0A7C1CV34"/>
<feature type="binding site" evidence="7">
    <location>
        <begin position="178"/>
        <end position="181"/>
    </location>
    <ligand>
        <name>substrate</name>
    </ligand>
</feature>
<comment type="similarity">
    <text evidence="7">Belongs to the class I-like SAM-binding methyltransferase superfamily. TrmB family.</text>
</comment>
<organism evidence="8">
    <name type="scientific">Mesotoga infera</name>
    <dbReference type="NCBI Taxonomy" id="1236046"/>
    <lineage>
        <taxon>Bacteria</taxon>
        <taxon>Thermotogati</taxon>
        <taxon>Thermotogota</taxon>
        <taxon>Thermotogae</taxon>
        <taxon>Kosmotogales</taxon>
        <taxon>Kosmotogaceae</taxon>
        <taxon>Mesotoga</taxon>
    </lineage>
</organism>
<dbReference type="InterPro" id="IPR003358">
    <property type="entry name" value="tRNA_(Gua-N-7)_MeTrfase_Trmb"/>
</dbReference>